<dbReference type="InterPro" id="IPR029476">
    <property type="entry name" value="DNase_NucA_NucB"/>
</dbReference>
<keyword evidence="3" id="KW-1185">Reference proteome</keyword>
<reference evidence="2 3" key="1">
    <citation type="submission" date="2021-01" db="EMBL/GenBank/DDBJ databases">
        <title>Whole genome shotgun sequence of Asanoa siamensis NBRC 107932.</title>
        <authorList>
            <person name="Komaki H."/>
            <person name="Tamura T."/>
        </authorList>
    </citation>
    <scope>NUCLEOTIDE SEQUENCE [LARGE SCALE GENOMIC DNA]</scope>
    <source>
        <strain evidence="2 3">NBRC 107932</strain>
    </source>
</reference>
<gene>
    <name evidence="2" type="ORF">Asi02nite_52640</name>
</gene>
<feature type="domain" description="Deoxyribonuclease NucA/NucB" evidence="1">
    <location>
        <begin position="278"/>
        <end position="343"/>
    </location>
</feature>
<dbReference type="EMBL" id="BONE01000047">
    <property type="protein sequence ID" value="GIF75746.1"/>
    <property type="molecule type" value="Genomic_DNA"/>
</dbReference>
<dbReference type="Pfam" id="PF14040">
    <property type="entry name" value="DNase_NucA_NucB"/>
    <property type="match status" value="1"/>
</dbReference>
<evidence type="ECO:0000259" key="1">
    <source>
        <dbReference type="Pfam" id="PF14040"/>
    </source>
</evidence>
<accession>A0ABQ4CWT5</accession>
<sequence>MRSCRVARVGEGRRHSPLHNPRQTRYANAALPAAHFPNVPAWCLDKYPGAWWYYRFEGCRINYITITARIVQTGVEVFRGTVAISDYMFTNEAVPNWAFDWSLQLVSVQLGNPLGLSISNARVQCVGMGSNDWPCGVSSGGDGIPSQPLVPNVAARGVWYMTSPDELSTPGIIMNHFVQARVQFNYAYPNTPPLDWPDIGQRIRCDNALPGYALSGCTFPYRPYLAYSQATFPELTAHIASAQAAGAPGSDTLPPKVPLNRLTNTALADKNRNTACPPAVPRPPGKSCDEYPFRSTWQGHYTRRGGYPVSARMIDQDENSLGGTDLGTFYRENRVIENDAFWVWITP</sequence>
<protein>
    <recommendedName>
        <fullName evidence="1">Deoxyribonuclease NucA/NucB domain-containing protein</fullName>
    </recommendedName>
</protein>
<evidence type="ECO:0000313" key="2">
    <source>
        <dbReference type="EMBL" id="GIF75746.1"/>
    </source>
</evidence>
<name>A0ABQ4CWT5_9ACTN</name>
<dbReference type="Proteomes" id="UP000604117">
    <property type="component" value="Unassembled WGS sequence"/>
</dbReference>
<organism evidence="2 3">
    <name type="scientific">Asanoa siamensis</name>
    <dbReference type="NCBI Taxonomy" id="926357"/>
    <lineage>
        <taxon>Bacteria</taxon>
        <taxon>Bacillati</taxon>
        <taxon>Actinomycetota</taxon>
        <taxon>Actinomycetes</taxon>
        <taxon>Micromonosporales</taxon>
        <taxon>Micromonosporaceae</taxon>
        <taxon>Asanoa</taxon>
    </lineage>
</organism>
<proteinExistence type="predicted"/>
<evidence type="ECO:0000313" key="3">
    <source>
        <dbReference type="Proteomes" id="UP000604117"/>
    </source>
</evidence>
<comment type="caution">
    <text evidence="2">The sequence shown here is derived from an EMBL/GenBank/DDBJ whole genome shotgun (WGS) entry which is preliminary data.</text>
</comment>